<evidence type="ECO:0000313" key="1">
    <source>
        <dbReference type="EMBL" id="CAB4915714.1"/>
    </source>
</evidence>
<name>A0A6J7H809_9ZZZZ</name>
<accession>A0A6J7H809</accession>
<gene>
    <name evidence="1" type="ORF">UFOPK3684_00084</name>
</gene>
<dbReference type="EMBL" id="CAFBMZ010000003">
    <property type="protein sequence ID" value="CAB4915714.1"/>
    <property type="molecule type" value="Genomic_DNA"/>
</dbReference>
<protein>
    <submittedName>
        <fullName evidence="1">Unannotated protein</fullName>
    </submittedName>
</protein>
<proteinExistence type="predicted"/>
<dbReference type="AlphaFoldDB" id="A0A6J7H809"/>
<sequence>MSSTAKSGTVLVVFPERNIVGTTLVPNSLFSNAVTASTAWPISTVALTPFSGSNPACDALP</sequence>
<organism evidence="1">
    <name type="scientific">freshwater metagenome</name>
    <dbReference type="NCBI Taxonomy" id="449393"/>
    <lineage>
        <taxon>unclassified sequences</taxon>
        <taxon>metagenomes</taxon>
        <taxon>ecological metagenomes</taxon>
    </lineage>
</organism>
<reference evidence="1" key="1">
    <citation type="submission" date="2020-05" db="EMBL/GenBank/DDBJ databases">
        <authorList>
            <person name="Chiriac C."/>
            <person name="Salcher M."/>
            <person name="Ghai R."/>
            <person name="Kavagutti S V."/>
        </authorList>
    </citation>
    <scope>NUCLEOTIDE SEQUENCE</scope>
</reference>